<proteinExistence type="predicted"/>
<gene>
    <name evidence="3" type="primary">LOC113691846</name>
</gene>
<dbReference type="Proteomes" id="UP001652660">
    <property type="component" value="Chromosome 6c"/>
</dbReference>
<dbReference type="RefSeq" id="XP_071910067.1">
    <property type="nucleotide sequence ID" value="XM_072053966.1"/>
</dbReference>
<keyword evidence="1" id="KW-1133">Transmembrane helix</keyword>
<keyword evidence="1" id="KW-0812">Transmembrane</keyword>
<accession>A0ABM4US05</accession>
<feature type="transmembrane region" description="Helical" evidence="1">
    <location>
        <begin position="74"/>
        <end position="94"/>
    </location>
</feature>
<evidence type="ECO:0000256" key="1">
    <source>
        <dbReference type="SAM" id="Phobius"/>
    </source>
</evidence>
<sequence>MFLRLIWEQMHRILVDPSVEMQQEGGEYSLQLKCCLMNMERVSLGNDLLCRDLVMSDPGLLNLSVNKGKRENHGVVLTVLIPILFCLKTVIFLFQQPSKVLSIANHRIDPEADEVSMRGQKAVSRSKITCAVKQLN</sequence>
<keyword evidence="1" id="KW-0472">Membrane</keyword>
<keyword evidence="2" id="KW-1185">Reference proteome</keyword>
<evidence type="ECO:0000313" key="2">
    <source>
        <dbReference type="Proteomes" id="UP001652660"/>
    </source>
</evidence>
<protein>
    <submittedName>
        <fullName evidence="3">Uncharacterized protein isoform X2</fullName>
    </submittedName>
</protein>
<organism evidence="2 3">
    <name type="scientific">Coffea arabica</name>
    <name type="common">Arabian coffee</name>
    <dbReference type="NCBI Taxonomy" id="13443"/>
    <lineage>
        <taxon>Eukaryota</taxon>
        <taxon>Viridiplantae</taxon>
        <taxon>Streptophyta</taxon>
        <taxon>Embryophyta</taxon>
        <taxon>Tracheophyta</taxon>
        <taxon>Spermatophyta</taxon>
        <taxon>Magnoliopsida</taxon>
        <taxon>eudicotyledons</taxon>
        <taxon>Gunneridae</taxon>
        <taxon>Pentapetalae</taxon>
        <taxon>asterids</taxon>
        <taxon>lamiids</taxon>
        <taxon>Gentianales</taxon>
        <taxon>Rubiaceae</taxon>
        <taxon>Ixoroideae</taxon>
        <taxon>Gardenieae complex</taxon>
        <taxon>Bertiereae - Coffeeae clade</taxon>
        <taxon>Coffeeae</taxon>
        <taxon>Coffea</taxon>
    </lineage>
</organism>
<reference evidence="3" key="1">
    <citation type="submission" date="2025-08" db="UniProtKB">
        <authorList>
            <consortium name="RefSeq"/>
        </authorList>
    </citation>
    <scope>IDENTIFICATION</scope>
    <source>
        <tissue evidence="3">Leaves</tissue>
    </source>
</reference>
<evidence type="ECO:0000313" key="3">
    <source>
        <dbReference type="RefSeq" id="XP_071910067.1"/>
    </source>
</evidence>
<name>A0ABM4US05_COFAR</name>
<dbReference type="GeneID" id="113691846"/>